<proteinExistence type="predicted"/>
<feature type="region of interest" description="Disordered" evidence="1">
    <location>
        <begin position="178"/>
        <end position="203"/>
    </location>
</feature>
<accession>A0AAV7HUI9</accession>
<dbReference type="Proteomes" id="UP000826195">
    <property type="component" value="Unassembled WGS sequence"/>
</dbReference>
<organism evidence="3 4">
    <name type="scientific">Cotesia glomerata</name>
    <name type="common">Lepidopteran parasitic wasp</name>
    <name type="synonym">Apanteles glomeratus</name>
    <dbReference type="NCBI Taxonomy" id="32391"/>
    <lineage>
        <taxon>Eukaryota</taxon>
        <taxon>Metazoa</taxon>
        <taxon>Ecdysozoa</taxon>
        <taxon>Arthropoda</taxon>
        <taxon>Hexapoda</taxon>
        <taxon>Insecta</taxon>
        <taxon>Pterygota</taxon>
        <taxon>Neoptera</taxon>
        <taxon>Endopterygota</taxon>
        <taxon>Hymenoptera</taxon>
        <taxon>Apocrita</taxon>
        <taxon>Ichneumonoidea</taxon>
        <taxon>Braconidae</taxon>
        <taxon>Microgastrinae</taxon>
        <taxon>Cotesia</taxon>
    </lineage>
</organism>
<reference evidence="3 4" key="1">
    <citation type="journal article" date="2021" name="J. Hered.">
        <title>A chromosome-level genome assembly of the parasitoid wasp, Cotesia glomerata (Hymenoptera: Braconidae).</title>
        <authorList>
            <person name="Pinto B.J."/>
            <person name="Weis J.J."/>
            <person name="Gamble T."/>
            <person name="Ode P.J."/>
            <person name="Paul R."/>
            <person name="Zaspel J.M."/>
        </authorList>
    </citation>
    <scope>NUCLEOTIDE SEQUENCE [LARGE SCALE GENOMIC DNA]</scope>
    <source>
        <strain evidence="3">CgM1</strain>
    </source>
</reference>
<evidence type="ECO:0000313" key="3">
    <source>
        <dbReference type="EMBL" id="KAH0534393.1"/>
    </source>
</evidence>
<feature type="compositionally biased region" description="Polar residues" evidence="1">
    <location>
        <begin position="182"/>
        <end position="191"/>
    </location>
</feature>
<evidence type="ECO:0000313" key="4">
    <source>
        <dbReference type="Proteomes" id="UP000826195"/>
    </source>
</evidence>
<dbReference type="AlphaFoldDB" id="A0AAV7HUI9"/>
<feature type="compositionally biased region" description="Pro residues" evidence="1">
    <location>
        <begin position="81"/>
        <end position="101"/>
    </location>
</feature>
<feature type="signal peptide" evidence="2">
    <location>
        <begin position="1"/>
        <end position="22"/>
    </location>
</feature>
<keyword evidence="4" id="KW-1185">Reference proteome</keyword>
<protein>
    <submittedName>
        <fullName evidence="3">Uncharacterized protein</fullName>
    </submittedName>
</protein>
<dbReference type="EMBL" id="JAHXZJ010002982">
    <property type="protein sequence ID" value="KAH0534393.1"/>
    <property type="molecule type" value="Genomic_DNA"/>
</dbReference>
<gene>
    <name evidence="3" type="ORF">KQX54_003550</name>
</gene>
<name>A0AAV7HUI9_COTGL</name>
<sequence length="237" mass="26190">MASATTLAILMALAANAVFLHASPHEPSSADTSIKSPCIPISDQNDTWRVPCRLIPSQSTIKNEKLPILYLENGYKYPSSSPLPPPPTTTPKYPNPKPQPSPLNHYIPGPPQQPPFNCYCPGPVPYPVYSNYYPPQYPSFPTYPSSGQRPAPYNNMPSSGPSYQFSAPPYGFYNSLERPQFSGVNNQNTKVPTDPFNMFREPSTTTEVSDYGFKLTTVMHNKTEEGSSTHYSSSSSW</sequence>
<evidence type="ECO:0000256" key="2">
    <source>
        <dbReference type="SAM" id="SignalP"/>
    </source>
</evidence>
<keyword evidence="2" id="KW-0732">Signal</keyword>
<feature type="chain" id="PRO_5043944617" evidence="2">
    <location>
        <begin position="23"/>
        <end position="237"/>
    </location>
</feature>
<evidence type="ECO:0000256" key="1">
    <source>
        <dbReference type="SAM" id="MobiDB-lite"/>
    </source>
</evidence>
<feature type="region of interest" description="Disordered" evidence="1">
    <location>
        <begin position="79"/>
        <end position="108"/>
    </location>
</feature>
<comment type="caution">
    <text evidence="3">The sequence shown here is derived from an EMBL/GenBank/DDBJ whole genome shotgun (WGS) entry which is preliminary data.</text>
</comment>